<evidence type="ECO:0000313" key="2">
    <source>
        <dbReference type="EMBL" id="GAA4030186.1"/>
    </source>
</evidence>
<reference evidence="3" key="1">
    <citation type="journal article" date="2019" name="Int. J. Syst. Evol. Microbiol.">
        <title>The Global Catalogue of Microorganisms (GCM) 10K type strain sequencing project: providing services to taxonomists for standard genome sequencing and annotation.</title>
        <authorList>
            <consortium name="The Broad Institute Genomics Platform"/>
            <consortium name="The Broad Institute Genome Sequencing Center for Infectious Disease"/>
            <person name="Wu L."/>
            <person name="Ma J."/>
        </authorList>
    </citation>
    <scope>NUCLEOTIDE SEQUENCE [LARGE SCALE GENOMIC DNA]</scope>
    <source>
        <strain evidence="3">JCM 16924</strain>
    </source>
</reference>
<keyword evidence="3" id="KW-1185">Reference proteome</keyword>
<name>A0ABP7TRH8_9ACTN</name>
<accession>A0ABP7TRH8</accession>
<feature type="compositionally biased region" description="Low complexity" evidence="1">
    <location>
        <begin position="18"/>
        <end position="29"/>
    </location>
</feature>
<feature type="region of interest" description="Disordered" evidence="1">
    <location>
        <begin position="1"/>
        <end position="95"/>
    </location>
</feature>
<organism evidence="2 3">
    <name type="scientific">Streptomyces plumbiresistens</name>
    <dbReference type="NCBI Taxonomy" id="511811"/>
    <lineage>
        <taxon>Bacteria</taxon>
        <taxon>Bacillati</taxon>
        <taxon>Actinomycetota</taxon>
        <taxon>Actinomycetes</taxon>
        <taxon>Kitasatosporales</taxon>
        <taxon>Streptomycetaceae</taxon>
        <taxon>Streptomyces</taxon>
    </lineage>
</organism>
<sequence length="95" mass="10386">MVCRRPRQNASRLEVSCTAPRATAASTSPVCVPQRRPPRDVAANTGDSEQVQVDDAGRGMEEEREMSSMIKRIPGSPTVPDLPDLPDWDEAGFPH</sequence>
<evidence type="ECO:0000313" key="3">
    <source>
        <dbReference type="Proteomes" id="UP001500456"/>
    </source>
</evidence>
<proteinExistence type="predicted"/>
<gene>
    <name evidence="2" type="ORF">GCM10022232_90080</name>
</gene>
<feature type="compositionally biased region" description="Acidic residues" evidence="1">
    <location>
        <begin position="84"/>
        <end position="95"/>
    </location>
</feature>
<protein>
    <submittedName>
        <fullName evidence="2">Uncharacterized protein</fullName>
    </submittedName>
</protein>
<comment type="caution">
    <text evidence="2">The sequence shown here is derived from an EMBL/GenBank/DDBJ whole genome shotgun (WGS) entry which is preliminary data.</text>
</comment>
<dbReference type="EMBL" id="BAAAZX010000049">
    <property type="protein sequence ID" value="GAA4030186.1"/>
    <property type="molecule type" value="Genomic_DNA"/>
</dbReference>
<dbReference type="Proteomes" id="UP001500456">
    <property type="component" value="Unassembled WGS sequence"/>
</dbReference>
<evidence type="ECO:0000256" key="1">
    <source>
        <dbReference type="SAM" id="MobiDB-lite"/>
    </source>
</evidence>